<name>A0ABY6ILH2_9HYPH</name>
<gene>
    <name evidence="2" type="ORF">OF122_15540</name>
</gene>
<organism evidence="2 3">
    <name type="scientific">Pelagibacterium flavum</name>
    <dbReference type="NCBI Taxonomy" id="2984530"/>
    <lineage>
        <taxon>Bacteria</taxon>
        <taxon>Pseudomonadati</taxon>
        <taxon>Pseudomonadota</taxon>
        <taxon>Alphaproteobacteria</taxon>
        <taxon>Hyphomicrobiales</taxon>
        <taxon>Devosiaceae</taxon>
        <taxon>Pelagibacterium</taxon>
    </lineage>
</organism>
<accession>A0ABY6ILH2</accession>
<feature type="transmembrane region" description="Helical" evidence="1">
    <location>
        <begin position="47"/>
        <end position="65"/>
    </location>
</feature>
<proteinExistence type="predicted"/>
<evidence type="ECO:0000313" key="3">
    <source>
        <dbReference type="Proteomes" id="UP001163882"/>
    </source>
</evidence>
<feature type="transmembrane region" description="Helical" evidence="1">
    <location>
        <begin position="106"/>
        <end position="126"/>
    </location>
</feature>
<keyword evidence="1" id="KW-0812">Transmembrane</keyword>
<keyword evidence="1" id="KW-0472">Membrane</keyword>
<dbReference type="InterPro" id="IPR046595">
    <property type="entry name" value="DUF6653"/>
</dbReference>
<keyword evidence="1" id="KW-1133">Transmembrane helix</keyword>
<reference evidence="2" key="1">
    <citation type="submission" date="2022-10" db="EMBL/GenBank/DDBJ databases">
        <title>YIM 151497 complete genome.</title>
        <authorList>
            <person name="Chen X."/>
        </authorList>
    </citation>
    <scope>NUCLEOTIDE SEQUENCE</scope>
    <source>
        <strain evidence="2">YIM 151497</strain>
    </source>
</reference>
<protein>
    <submittedName>
        <fullName evidence="2">Uncharacterized protein</fullName>
    </submittedName>
</protein>
<feature type="transmembrane region" description="Helical" evidence="1">
    <location>
        <begin position="132"/>
        <end position="154"/>
    </location>
</feature>
<keyword evidence="3" id="KW-1185">Reference proteome</keyword>
<dbReference type="EMBL" id="CP107716">
    <property type="protein sequence ID" value="UYQ71446.1"/>
    <property type="molecule type" value="Genomic_DNA"/>
</dbReference>
<dbReference type="Pfam" id="PF20358">
    <property type="entry name" value="DUF6653"/>
    <property type="match status" value="1"/>
</dbReference>
<evidence type="ECO:0000313" key="2">
    <source>
        <dbReference type="EMBL" id="UYQ71446.1"/>
    </source>
</evidence>
<sequence>MRLDKAIESGMGMTEVSWLRHANPWSVWTRLLSVPAFALAVWSREWIGLWCLAPIALVVGFLWLNTRIFSPAHDMERWETRAIMGERLWLKRRETPLPAHHARATFWIIAGSSLGILPLIGGLYWLDVWATALGIVMIVGGQIWFLDRLAWLYADSVGHMQQD</sequence>
<dbReference type="RefSeq" id="WP_264225098.1">
    <property type="nucleotide sequence ID" value="NZ_CP107716.1"/>
</dbReference>
<evidence type="ECO:0000256" key="1">
    <source>
        <dbReference type="SAM" id="Phobius"/>
    </source>
</evidence>
<dbReference type="Proteomes" id="UP001163882">
    <property type="component" value="Chromosome"/>
</dbReference>